<dbReference type="GO" id="GO:0004066">
    <property type="term" value="F:asparagine synthase (glutamine-hydrolyzing) activity"/>
    <property type="evidence" value="ECO:0007669"/>
    <property type="project" value="InterPro"/>
</dbReference>
<dbReference type="InterPro" id="IPR017932">
    <property type="entry name" value="GATase_2_dom"/>
</dbReference>
<evidence type="ECO:0000313" key="5">
    <source>
        <dbReference type="EMBL" id="SVD85719.1"/>
    </source>
</evidence>
<dbReference type="Pfam" id="PF00733">
    <property type="entry name" value="Asn_synthase"/>
    <property type="match status" value="1"/>
</dbReference>
<dbReference type="PROSITE" id="PS51278">
    <property type="entry name" value="GATASE_TYPE_2"/>
    <property type="match status" value="1"/>
</dbReference>
<dbReference type="InterPro" id="IPR033738">
    <property type="entry name" value="AsnB_N"/>
</dbReference>
<dbReference type="GO" id="GO:0006529">
    <property type="term" value="P:asparagine biosynthetic process"/>
    <property type="evidence" value="ECO:0007669"/>
    <property type="project" value="InterPro"/>
</dbReference>
<dbReference type="PANTHER" id="PTHR11772">
    <property type="entry name" value="ASPARAGINE SYNTHETASE"/>
    <property type="match status" value="1"/>
</dbReference>
<dbReference type="SUPFAM" id="SSF56235">
    <property type="entry name" value="N-terminal nucleophile aminohydrolases (Ntn hydrolases)"/>
    <property type="match status" value="1"/>
</dbReference>
<dbReference type="InterPro" id="IPR014729">
    <property type="entry name" value="Rossmann-like_a/b/a_fold"/>
</dbReference>
<dbReference type="Gene3D" id="3.40.50.620">
    <property type="entry name" value="HUPs"/>
    <property type="match status" value="1"/>
</dbReference>
<accession>A0A382YRX2</accession>
<sequence>MVRKIRHRGPDWSGSYSDKYCILMHERLSIVDVENGAQPLFDTRTQRVLSVNGEIYNHKEMAKKLNCTHDWQTHSDCEVLLYLYDEFGADFLNDLDGIFGFCLYNPQTKDYFVVRDHLGIIPLYIGWDSTGVTYIASEMKSIEPYCEKLQEFPPGHYYKGSEKEFTQWYKPDWVEKIPQKSVSLIKLRQSLEDSVRKQLMCDVPYGVLISGGLDSSIISAIAAQFSKNRVESNDKEEAAWWPRLHSFAIGLKGSPDLAHA</sequence>
<keyword evidence="2" id="KW-0547">Nucleotide-binding</keyword>
<organism evidence="5">
    <name type="scientific">marine metagenome</name>
    <dbReference type="NCBI Taxonomy" id="408172"/>
    <lineage>
        <taxon>unclassified sequences</taxon>
        <taxon>metagenomes</taxon>
        <taxon>ecological metagenomes</taxon>
    </lineage>
</organism>
<gene>
    <name evidence="5" type="ORF">METZ01_LOCUS438573</name>
</gene>
<dbReference type="InterPro" id="IPR050795">
    <property type="entry name" value="Asn_Synthetase"/>
</dbReference>
<dbReference type="Gene3D" id="3.60.20.10">
    <property type="entry name" value="Glutamine Phosphoribosylpyrophosphate, subunit 1, domain 1"/>
    <property type="match status" value="1"/>
</dbReference>
<dbReference type="EMBL" id="UINC01177862">
    <property type="protein sequence ID" value="SVD85719.1"/>
    <property type="molecule type" value="Genomic_DNA"/>
</dbReference>
<keyword evidence="1" id="KW-0436">Ligase</keyword>
<protein>
    <recommendedName>
        <fullName evidence="4">Glutamine amidotransferase type-2 domain-containing protein</fullName>
    </recommendedName>
</protein>
<dbReference type="InterPro" id="IPR029055">
    <property type="entry name" value="Ntn_hydrolases_N"/>
</dbReference>
<dbReference type="AlphaFoldDB" id="A0A382YRX2"/>
<dbReference type="InterPro" id="IPR001962">
    <property type="entry name" value="Asn_synthase"/>
</dbReference>
<evidence type="ECO:0000256" key="3">
    <source>
        <dbReference type="ARBA" id="ARBA00022840"/>
    </source>
</evidence>
<evidence type="ECO:0000259" key="4">
    <source>
        <dbReference type="PROSITE" id="PS51278"/>
    </source>
</evidence>
<feature type="non-terminal residue" evidence="5">
    <location>
        <position position="260"/>
    </location>
</feature>
<evidence type="ECO:0000256" key="2">
    <source>
        <dbReference type="ARBA" id="ARBA00022741"/>
    </source>
</evidence>
<reference evidence="5" key="1">
    <citation type="submission" date="2018-05" db="EMBL/GenBank/DDBJ databases">
        <authorList>
            <person name="Lanie J.A."/>
            <person name="Ng W.-L."/>
            <person name="Kazmierczak K.M."/>
            <person name="Andrzejewski T.M."/>
            <person name="Davidsen T.M."/>
            <person name="Wayne K.J."/>
            <person name="Tettelin H."/>
            <person name="Glass J.I."/>
            <person name="Rusch D."/>
            <person name="Podicherti R."/>
            <person name="Tsui H.-C.T."/>
            <person name="Winkler M.E."/>
        </authorList>
    </citation>
    <scope>NUCLEOTIDE SEQUENCE</scope>
</reference>
<dbReference type="GO" id="GO:0005524">
    <property type="term" value="F:ATP binding"/>
    <property type="evidence" value="ECO:0007669"/>
    <property type="project" value="UniProtKB-KW"/>
</dbReference>
<proteinExistence type="predicted"/>
<dbReference type="PANTHER" id="PTHR11772:SF2">
    <property type="entry name" value="ASPARAGINE SYNTHETASE [GLUTAMINE-HYDROLYZING]"/>
    <property type="match status" value="1"/>
</dbReference>
<keyword evidence="3" id="KW-0067">ATP-binding</keyword>
<evidence type="ECO:0000256" key="1">
    <source>
        <dbReference type="ARBA" id="ARBA00022598"/>
    </source>
</evidence>
<name>A0A382YRX2_9ZZZZ</name>
<feature type="domain" description="Glutamine amidotransferase type-2" evidence="4">
    <location>
        <begin position="1"/>
        <end position="163"/>
    </location>
</feature>
<dbReference type="Pfam" id="PF13537">
    <property type="entry name" value="GATase_7"/>
    <property type="match status" value="1"/>
</dbReference>
<dbReference type="SUPFAM" id="SSF52402">
    <property type="entry name" value="Adenine nucleotide alpha hydrolases-like"/>
    <property type="match status" value="1"/>
</dbReference>
<dbReference type="CDD" id="cd00712">
    <property type="entry name" value="AsnB"/>
    <property type="match status" value="1"/>
</dbReference>